<comment type="caution">
    <text evidence="8">The sequence shown here is derived from an EMBL/GenBank/DDBJ whole genome shotgun (WGS) entry which is preliminary data.</text>
</comment>
<evidence type="ECO:0000256" key="6">
    <source>
        <dbReference type="SAM" id="Phobius"/>
    </source>
</evidence>
<sequence length="113" mass="11137">MSSPRPEGPHPDATGYGPPDAYRADSAAPERTALAWQRTALALVVAAAIVARLTVGDLGPVALAGGAAAAVAAGVVLVRPRTPSVQGAVPVTALTAAVVVVCALELAAVLLRP</sequence>
<evidence type="ECO:0000256" key="5">
    <source>
        <dbReference type="SAM" id="MobiDB-lite"/>
    </source>
</evidence>
<dbReference type="Pfam" id="PF02656">
    <property type="entry name" value="DUF202"/>
    <property type="match status" value="1"/>
</dbReference>
<feature type="region of interest" description="Disordered" evidence="5">
    <location>
        <begin position="1"/>
        <end position="27"/>
    </location>
</feature>
<evidence type="ECO:0000313" key="9">
    <source>
        <dbReference type="Proteomes" id="UP001268542"/>
    </source>
</evidence>
<reference evidence="8 9" key="1">
    <citation type="submission" date="2023-08" db="EMBL/GenBank/DDBJ databases">
        <title>Nocardioides seae sp. nov., a bacterium isolated from a soil.</title>
        <authorList>
            <person name="Wang X."/>
        </authorList>
    </citation>
    <scope>NUCLEOTIDE SEQUENCE [LARGE SCALE GENOMIC DNA]</scope>
    <source>
        <strain evidence="8 9">YZH12</strain>
    </source>
</reference>
<organism evidence="8 9">
    <name type="scientific">Nocardioides imazamoxiresistens</name>
    <dbReference type="NCBI Taxonomy" id="3231893"/>
    <lineage>
        <taxon>Bacteria</taxon>
        <taxon>Bacillati</taxon>
        <taxon>Actinomycetota</taxon>
        <taxon>Actinomycetes</taxon>
        <taxon>Propionibacteriales</taxon>
        <taxon>Nocardioidaceae</taxon>
        <taxon>Nocardioides</taxon>
    </lineage>
</organism>
<name>A0ABU3Q029_9ACTN</name>
<dbReference type="EMBL" id="JAVYII010000008">
    <property type="protein sequence ID" value="MDT9594860.1"/>
    <property type="molecule type" value="Genomic_DNA"/>
</dbReference>
<feature type="transmembrane region" description="Helical" evidence="6">
    <location>
        <begin position="39"/>
        <end position="55"/>
    </location>
</feature>
<feature type="transmembrane region" description="Helical" evidence="6">
    <location>
        <begin position="91"/>
        <end position="111"/>
    </location>
</feature>
<dbReference type="RefSeq" id="WP_315735044.1">
    <property type="nucleotide sequence ID" value="NZ_JAVYII010000008.1"/>
</dbReference>
<evidence type="ECO:0000259" key="7">
    <source>
        <dbReference type="Pfam" id="PF02656"/>
    </source>
</evidence>
<comment type="subcellular location">
    <subcellularLocation>
        <location evidence="1">Endomembrane system</location>
        <topology evidence="1">Multi-pass membrane protein</topology>
    </subcellularLocation>
</comment>
<keyword evidence="3 6" id="KW-1133">Transmembrane helix</keyword>
<keyword evidence="9" id="KW-1185">Reference proteome</keyword>
<feature type="transmembrane region" description="Helical" evidence="6">
    <location>
        <begin position="61"/>
        <end position="79"/>
    </location>
</feature>
<evidence type="ECO:0000313" key="8">
    <source>
        <dbReference type="EMBL" id="MDT9594860.1"/>
    </source>
</evidence>
<evidence type="ECO:0000256" key="1">
    <source>
        <dbReference type="ARBA" id="ARBA00004127"/>
    </source>
</evidence>
<proteinExistence type="predicted"/>
<protein>
    <submittedName>
        <fullName evidence="8">DUF202 domain-containing protein</fullName>
    </submittedName>
</protein>
<keyword evidence="4 6" id="KW-0472">Membrane</keyword>
<feature type="domain" description="DUF202" evidence="7">
    <location>
        <begin position="26"/>
        <end position="78"/>
    </location>
</feature>
<evidence type="ECO:0000256" key="2">
    <source>
        <dbReference type="ARBA" id="ARBA00022692"/>
    </source>
</evidence>
<dbReference type="InterPro" id="IPR003807">
    <property type="entry name" value="DUF202"/>
</dbReference>
<evidence type="ECO:0000256" key="3">
    <source>
        <dbReference type="ARBA" id="ARBA00022989"/>
    </source>
</evidence>
<accession>A0ABU3Q029</accession>
<evidence type="ECO:0000256" key="4">
    <source>
        <dbReference type="ARBA" id="ARBA00023136"/>
    </source>
</evidence>
<keyword evidence="2 6" id="KW-0812">Transmembrane</keyword>
<gene>
    <name evidence="8" type="ORF">RDV89_17360</name>
</gene>
<dbReference type="Proteomes" id="UP001268542">
    <property type="component" value="Unassembled WGS sequence"/>
</dbReference>